<evidence type="ECO:0000256" key="2">
    <source>
        <dbReference type="ARBA" id="ARBA00006980"/>
    </source>
</evidence>
<dbReference type="InterPro" id="IPR049371">
    <property type="entry name" value="GspD-like_N0"/>
</dbReference>
<dbReference type="PANTHER" id="PTHR30332:SF25">
    <property type="entry name" value="SECRETIN XPSD"/>
    <property type="match status" value="1"/>
</dbReference>
<dbReference type="PRINTS" id="PR00811">
    <property type="entry name" value="BCTERIALGSPD"/>
</dbReference>
<dbReference type="InterPro" id="IPR005644">
    <property type="entry name" value="NolW-like"/>
</dbReference>
<comment type="similarity">
    <text evidence="2">Belongs to the bacterial secretin family. GSP D subfamily.</text>
</comment>
<evidence type="ECO:0000256" key="5">
    <source>
        <dbReference type="ARBA" id="ARBA00022692"/>
    </source>
</evidence>
<dbReference type="InterPro" id="IPR038591">
    <property type="entry name" value="NolW-like_sf"/>
</dbReference>
<reference evidence="16 17" key="1">
    <citation type="submission" date="2016-10" db="EMBL/GenBank/DDBJ databases">
        <authorList>
            <person name="de Groot N.N."/>
        </authorList>
    </citation>
    <scope>NUCLEOTIDE SEQUENCE [LARGE SCALE GENOMIC DNA]</scope>
    <source>
        <strain evidence="16 17">LMG 24775</strain>
    </source>
</reference>
<dbReference type="GO" id="GO:0015627">
    <property type="term" value="C:type II protein secretion system complex"/>
    <property type="evidence" value="ECO:0007669"/>
    <property type="project" value="InterPro"/>
</dbReference>
<dbReference type="PANTHER" id="PTHR30332">
    <property type="entry name" value="PROBABLE GENERAL SECRETION PATHWAY PROTEIN D"/>
    <property type="match status" value="1"/>
</dbReference>
<evidence type="ECO:0000259" key="13">
    <source>
        <dbReference type="Pfam" id="PF00263"/>
    </source>
</evidence>
<evidence type="ECO:0000256" key="3">
    <source>
        <dbReference type="ARBA" id="ARBA00022448"/>
    </source>
</evidence>
<comment type="subcellular location">
    <subcellularLocation>
        <location evidence="1 10">Cell outer membrane</location>
    </subcellularLocation>
</comment>
<feature type="domain" description="NolW-like" evidence="14">
    <location>
        <begin position="268"/>
        <end position="374"/>
    </location>
</feature>
<keyword evidence="5" id="KW-0812">Transmembrane</keyword>
<keyword evidence="6 12" id="KW-0732">Signal</keyword>
<dbReference type="PROSITE" id="PS51257">
    <property type="entry name" value="PROKAR_LIPOPROTEIN"/>
    <property type="match status" value="1"/>
</dbReference>
<dbReference type="GO" id="GO:0015628">
    <property type="term" value="P:protein secretion by the type II secretion system"/>
    <property type="evidence" value="ECO:0007669"/>
    <property type="project" value="InterPro"/>
</dbReference>
<dbReference type="Gene3D" id="3.55.50.30">
    <property type="match status" value="1"/>
</dbReference>
<sequence>MNRWVKNTMKFPNRPVRTVLALAVCQLLLACAQPNRNNFVSHFSEASSAQDFSFAADEADGSVKTGKKKSESDESQPRVIEGTGKLLGKAQDAPAVKGDSIKLSFEEAPLAQVVRTILGDLLSVDYVLHPPISGTVTMSTQSAVSADQALNLLETALQANGMAMVRDVRGTYHVGRIDALKSIGASVRQASVGTQMAPGYGTILVPLQYIGANEMAAILRPMVPSDAIVRVDNVRNLLVMAGSRAQAEGWLDMVRTFDINLLEGMSVGVFPLKYVSVQEVSAALQLVGGGGAAAGAQGAVAPAGAAAVRSGTVPGTAAAGAASAVAGLGEGNPLFGALRIMPIERLNSILVITPRAAYLEEARRWIAKLDQPGSGGSQAQLNIYRVQNGNARHLAGVLSGIFGGSTGGTGTNSGVAPGLGTSTNTGFGNSSFGNSSFGNSSFGNSSFGNSSFGNSGFGNSGFGNSGFGNSGFNSGTGLRTGSTGFGQSGVGSQTGINQGTGSTVANLGTVRVMADELNNSVLVWSTPAEYERIEAALKRLDLPPTQVLIEASIVEVTLNDGLEYGLQWAFSGDVGNKGYSGSGLISTESKRTTADIAAAIGQGFNYTLKNSAGTIKAALNALSTKTNVKVVASPSLMVLDNHTAAISVGTQQPYRSGEISTTTVGSSNAVSYQYKDTGVNLQVTPSVNAGNIVTMTVNQMVTDVGAKDEITQQVTFLQRQLSSRVSVRSGESIVMGGLIQENTSDGRSGIPVLHELPVVGNLFGSTNNSMRRTELLVIITPRVVRTDVDVRDVSEDLREHMRSLSPLLRTPAQQNSSKLPALPERAQ</sequence>
<dbReference type="NCBIfam" id="TIGR02517">
    <property type="entry name" value="type_II_gspD"/>
    <property type="match status" value="1"/>
</dbReference>
<keyword evidence="8" id="KW-0472">Membrane</keyword>
<feature type="region of interest" description="Disordered" evidence="11">
    <location>
        <begin position="804"/>
        <end position="827"/>
    </location>
</feature>
<feature type="chain" id="PRO_5010249001" evidence="12">
    <location>
        <begin position="33"/>
        <end position="827"/>
    </location>
</feature>
<evidence type="ECO:0000256" key="10">
    <source>
        <dbReference type="RuleBase" id="RU004004"/>
    </source>
</evidence>
<feature type="domain" description="NolW-like" evidence="14">
    <location>
        <begin position="383"/>
        <end position="546"/>
    </location>
</feature>
<dbReference type="InterPro" id="IPR004846">
    <property type="entry name" value="T2SS/T3SS_dom"/>
</dbReference>
<feature type="signal peptide" evidence="12">
    <location>
        <begin position="1"/>
        <end position="32"/>
    </location>
</feature>
<dbReference type="PRINTS" id="PR01032">
    <property type="entry name" value="PHAGEIV"/>
</dbReference>
<name>A0A1H3E9H9_9BURK</name>
<dbReference type="Pfam" id="PF21305">
    <property type="entry name" value="type_II_gspD_N0"/>
    <property type="match status" value="1"/>
</dbReference>
<keyword evidence="3 10" id="KW-0813">Transport</keyword>
<keyword evidence="7" id="KW-0653">Protein transport</keyword>
<keyword evidence="4" id="KW-1134">Transmembrane beta strand</keyword>
<evidence type="ECO:0000256" key="7">
    <source>
        <dbReference type="ARBA" id="ARBA00022927"/>
    </source>
</evidence>
<keyword evidence="9" id="KW-0998">Cell outer membrane</keyword>
<evidence type="ECO:0000259" key="14">
    <source>
        <dbReference type="Pfam" id="PF03958"/>
    </source>
</evidence>
<organism evidence="16 17">
    <name type="scientific">Delftia lacustris</name>
    <dbReference type="NCBI Taxonomy" id="558537"/>
    <lineage>
        <taxon>Bacteria</taxon>
        <taxon>Pseudomonadati</taxon>
        <taxon>Pseudomonadota</taxon>
        <taxon>Betaproteobacteria</taxon>
        <taxon>Burkholderiales</taxon>
        <taxon>Comamonadaceae</taxon>
        <taxon>Delftia</taxon>
    </lineage>
</organism>
<dbReference type="InterPro" id="IPR050810">
    <property type="entry name" value="Bact_Secretion_Sys_Channel"/>
</dbReference>
<dbReference type="Pfam" id="PF00263">
    <property type="entry name" value="Secretin"/>
    <property type="match status" value="1"/>
</dbReference>
<dbReference type="EMBL" id="FNPE01000001">
    <property type="protein sequence ID" value="SDX75331.1"/>
    <property type="molecule type" value="Genomic_DNA"/>
</dbReference>
<evidence type="ECO:0000256" key="6">
    <source>
        <dbReference type="ARBA" id="ARBA00022729"/>
    </source>
</evidence>
<dbReference type="AlphaFoldDB" id="A0A1H3E9H9"/>
<protein>
    <submittedName>
        <fullName evidence="16">General secretion pathway protein D</fullName>
    </submittedName>
</protein>
<proteinExistence type="inferred from homology"/>
<gene>
    <name evidence="16" type="ORF">SAMN05421547_10195</name>
</gene>
<evidence type="ECO:0000313" key="16">
    <source>
        <dbReference type="EMBL" id="SDX75331.1"/>
    </source>
</evidence>
<dbReference type="InterPro" id="IPR001775">
    <property type="entry name" value="GspD/PilQ"/>
</dbReference>
<evidence type="ECO:0000256" key="12">
    <source>
        <dbReference type="SAM" id="SignalP"/>
    </source>
</evidence>
<feature type="domain" description="GspD-like N0" evidence="15">
    <location>
        <begin position="104"/>
        <end position="173"/>
    </location>
</feature>
<evidence type="ECO:0000256" key="4">
    <source>
        <dbReference type="ARBA" id="ARBA00022452"/>
    </source>
</evidence>
<evidence type="ECO:0000313" key="17">
    <source>
        <dbReference type="Proteomes" id="UP000183417"/>
    </source>
</evidence>
<accession>A0A1H3E9H9</accession>
<dbReference type="InterPro" id="IPR013356">
    <property type="entry name" value="T2SS_GspD"/>
</dbReference>
<evidence type="ECO:0000256" key="11">
    <source>
        <dbReference type="SAM" id="MobiDB-lite"/>
    </source>
</evidence>
<feature type="domain" description="Type II/III secretion system secretin-like" evidence="13">
    <location>
        <begin position="621"/>
        <end position="785"/>
    </location>
</feature>
<evidence type="ECO:0000259" key="15">
    <source>
        <dbReference type="Pfam" id="PF21305"/>
    </source>
</evidence>
<dbReference type="Pfam" id="PF03958">
    <property type="entry name" value="Secretin_N"/>
    <property type="match status" value="2"/>
</dbReference>
<evidence type="ECO:0000256" key="9">
    <source>
        <dbReference type="ARBA" id="ARBA00023237"/>
    </source>
</evidence>
<dbReference type="GO" id="GO:0009279">
    <property type="term" value="C:cell outer membrane"/>
    <property type="evidence" value="ECO:0007669"/>
    <property type="project" value="UniProtKB-SubCell"/>
</dbReference>
<evidence type="ECO:0000256" key="1">
    <source>
        <dbReference type="ARBA" id="ARBA00004442"/>
    </source>
</evidence>
<dbReference type="Gene3D" id="3.30.1370.120">
    <property type="match status" value="3"/>
</dbReference>
<dbReference type="Proteomes" id="UP000183417">
    <property type="component" value="Unassembled WGS sequence"/>
</dbReference>
<evidence type="ECO:0000256" key="8">
    <source>
        <dbReference type="ARBA" id="ARBA00023136"/>
    </source>
</evidence>